<comment type="caution">
    <text evidence="2">The sequence shown here is derived from an EMBL/GenBank/DDBJ whole genome shotgun (WGS) entry which is preliminary data.</text>
</comment>
<proteinExistence type="predicted"/>
<sequence length="86" mass="10060">MTSEESVTFRKDWMTTRNRLVTTGETVDIQERLELGIKGRHPKMMTPYGVTHRTATTRHTKRYPQGLPRGGWKRDPIGRTQRNRHG</sequence>
<evidence type="ECO:0000313" key="2">
    <source>
        <dbReference type="EMBL" id="KAH3791675.1"/>
    </source>
</evidence>
<accession>A0A9D4IYJ4</accession>
<feature type="region of interest" description="Disordered" evidence="1">
    <location>
        <begin position="40"/>
        <end position="86"/>
    </location>
</feature>
<gene>
    <name evidence="2" type="ORF">DPMN_145164</name>
</gene>
<dbReference type="EMBL" id="JAIWYP010000007">
    <property type="protein sequence ID" value="KAH3791675.1"/>
    <property type="molecule type" value="Genomic_DNA"/>
</dbReference>
<evidence type="ECO:0000256" key="1">
    <source>
        <dbReference type="SAM" id="MobiDB-lite"/>
    </source>
</evidence>
<reference evidence="2" key="2">
    <citation type="submission" date="2020-11" db="EMBL/GenBank/DDBJ databases">
        <authorList>
            <person name="McCartney M.A."/>
            <person name="Auch B."/>
            <person name="Kono T."/>
            <person name="Mallez S."/>
            <person name="Becker A."/>
            <person name="Gohl D.M."/>
            <person name="Silverstein K.A.T."/>
            <person name="Koren S."/>
            <person name="Bechman K.B."/>
            <person name="Herman A."/>
            <person name="Abrahante J.E."/>
            <person name="Garbe J."/>
        </authorList>
    </citation>
    <scope>NUCLEOTIDE SEQUENCE</scope>
    <source>
        <strain evidence="2">Duluth1</strain>
        <tissue evidence="2">Whole animal</tissue>
    </source>
</reference>
<dbReference type="AlphaFoldDB" id="A0A9D4IYJ4"/>
<evidence type="ECO:0000313" key="3">
    <source>
        <dbReference type="Proteomes" id="UP000828390"/>
    </source>
</evidence>
<keyword evidence="3" id="KW-1185">Reference proteome</keyword>
<organism evidence="2 3">
    <name type="scientific">Dreissena polymorpha</name>
    <name type="common">Zebra mussel</name>
    <name type="synonym">Mytilus polymorpha</name>
    <dbReference type="NCBI Taxonomy" id="45954"/>
    <lineage>
        <taxon>Eukaryota</taxon>
        <taxon>Metazoa</taxon>
        <taxon>Spiralia</taxon>
        <taxon>Lophotrochozoa</taxon>
        <taxon>Mollusca</taxon>
        <taxon>Bivalvia</taxon>
        <taxon>Autobranchia</taxon>
        <taxon>Heteroconchia</taxon>
        <taxon>Euheterodonta</taxon>
        <taxon>Imparidentia</taxon>
        <taxon>Neoheterodontei</taxon>
        <taxon>Myida</taxon>
        <taxon>Dreissenoidea</taxon>
        <taxon>Dreissenidae</taxon>
        <taxon>Dreissena</taxon>
    </lineage>
</organism>
<reference evidence="2" key="1">
    <citation type="journal article" date="2019" name="bioRxiv">
        <title>The Genome of the Zebra Mussel, Dreissena polymorpha: A Resource for Invasive Species Research.</title>
        <authorList>
            <person name="McCartney M.A."/>
            <person name="Auch B."/>
            <person name="Kono T."/>
            <person name="Mallez S."/>
            <person name="Zhang Y."/>
            <person name="Obille A."/>
            <person name="Becker A."/>
            <person name="Abrahante J.E."/>
            <person name="Garbe J."/>
            <person name="Badalamenti J.P."/>
            <person name="Herman A."/>
            <person name="Mangelson H."/>
            <person name="Liachko I."/>
            <person name="Sullivan S."/>
            <person name="Sone E.D."/>
            <person name="Koren S."/>
            <person name="Silverstein K.A.T."/>
            <person name="Beckman K.B."/>
            <person name="Gohl D.M."/>
        </authorList>
    </citation>
    <scope>NUCLEOTIDE SEQUENCE</scope>
    <source>
        <strain evidence="2">Duluth1</strain>
        <tissue evidence="2">Whole animal</tissue>
    </source>
</reference>
<name>A0A9D4IYJ4_DREPO</name>
<dbReference type="Proteomes" id="UP000828390">
    <property type="component" value="Unassembled WGS sequence"/>
</dbReference>
<protein>
    <submittedName>
        <fullName evidence="2">Uncharacterized protein</fullName>
    </submittedName>
</protein>